<keyword evidence="3" id="KW-0411">Iron-sulfur</keyword>
<dbReference type="RefSeq" id="WP_032050927.1">
    <property type="nucleotide sequence ID" value="NZ_JEWH01000011.1"/>
</dbReference>
<name>A0A009HQK6_ACIB9</name>
<dbReference type="InterPro" id="IPR017896">
    <property type="entry name" value="4Fe4S_Fe-S-bd"/>
</dbReference>
<protein>
    <submittedName>
        <fullName evidence="5">4Fe-4S binding domain protein</fullName>
    </submittedName>
</protein>
<dbReference type="GO" id="GO:0046872">
    <property type="term" value="F:metal ion binding"/>
    <property type="evidence" value="ECO:0007669"/>
    <property type="project" value="UniProtKB-KW"/>
</dbReference>
<dbReference type="PROSITE" id="PS00198">
    <property type="entry name" value="4FE4S_FER_1"/>
    <property type="match status" value="1"/>
</dbReference>
<dbReference type="GO" id="GO:0051536">
    <property type="term" value="F:iron-sulfur cluster binding"/>
    <property type="evidence" value="ECO:0007669"/>
    <property type="project" value="UniProtKB-KW"/>
</dbReference>
<dbReference type="InterPro" id="IPR047927">
    <property type="entry name" value="YfhL-like"/>
</dbReference>
<dbReference type="Proteomes" id="UP000020595">
    <property type="component" value="Unassembled WGS sequence"/>
</dbReference>
<dbReference type="PROSITE" id="PS51379">
    <property type="entry name" value="4FE4S_FER_2"/>
    <property type="match status" value="1"/>
</dbReference>
<dbReference type="SUPFAM" id="SSF54862">
    <property type="entry name" value="4Fe-4S ferredoxins"/>
    <property type="match status" value="1"/>
</dbReference>
<feature type="domain" description="4Fe-4S ferredoxin-type" evidence="4">
    <location>
        <begin position="1"/>
        <end position="29"/>
    </location>
</feature>
<evidence type="ECO:0000256" key="1">
    <source>
        <dbReference type="ARBA" id="ARBA00022723"/>
    </source>
</evidence>
<dbReference type="PATRIC" id="fig|1310613.3.peg.1212"/>
<dbReference type="NCBIfam" id="NF033683">
    <property type="entry name" value="di_4Fe-4S_YfhL"/>
    <property type="match status" value="1"/>
</dbReference>
<proteinExistence type="predicted"/>
<accession>A0A009HQK6</accession>
<sequence>MALLITSDCINCDMCLPECPNTAIFEGSKVYEIDSSRCTECVGFYDAPTCKAVCPIDCIKQDPVHIENKEQLLEKFKGLNLIGSFSS</sequence>
<reference evidence="5 6" key="1">
    <citation type="submission" date="2014-02" db="EMBL/GenBank/DDBJ databases">
        <title>Comparative genomics and transcriptomics to identify genetic mechanisms underlying the emergence of carbapenem resistant Acinetobacter baumannii (CRAb).</title>
        <authorList>
            <person name="Harris A.D."/>
            <person name="Johnson K.J."/>
            <person name="George J."/>
            <person name="Shefchek K."/>
            <person name="Daugherty S.C."/>
            <person name="Parankush S."/>
            <person name="Sadzewicz L."/>
            <person name="Tallon L."/>
            <person name="Sengamalay N."/>
            <person name="Hazen T.H."/>
            <person name="Rasko D.A."/>
        </authorList>
    </citation>
    <scope>NUCLEOTIDE SEQUENCE [LARGE SCALE GENOMIC DNA]</scope>
    <source>
        <strain evidence="5 6">1295743</strain>
    </source>
</reference>
<dbReference type="Gene3D" id="3.30.70.20">
    <property type="match status" value="1"/>
</dbReference>
<evidence type="ECO:0000256" key="3">
    <source>
        <dbReference type="ARBA" id="ARBA00023014"/>
    </source>
</evidence>
<comment type="caution">
    <text evidence="5">The sequence shown here is derived from an EMBL/GenBank/DDBJ whole genome shotgun (WGS) entry which is preliminary data.</text>
</comment>
<keyword evidence="2" id="KW-0408">Iron</keyword>
<evidence type="ECO:0000259" key="4">
    <source>
        <dbReference type="PROSITE" id="PS51379"/>
    </source>
</evidence>
<dbReference type="InterPro" id="IPR017900">
    <property type="entry name" value="4Fe4S_Fe_S_CS"/>
</dbReference>
<dbReference type="EMBL" id="JEWH01000011">
    <property type="protein sequence ID" value="EXB06482.1"/>
    <property type="molecule type" value="Genomic_DNA"/>
</dbReference>
<evidence type="ECO:0000313" key="5">
    <source>
        <dbReference type="EMBL" id="EXB06482.1"/>
    </source>
</evidence>
<keyword evidence="1" id="KW-0479">Metal-binding</keyword>
<organism evidence="5 6">
    <name type="scientific">Acinetobacter baumannii (strain 1295743)</name>
    <dbReference type="NCBI Taxonomy" id="1310613"/>
    <lineage>
        <taxon>Bacteria</taxon>
        <taxon>Pseudomonadati</taxon>
        <taxon>Pseudomonadota</taxon>
        <taxon>Gammaproteobacteria</taxon>
        <taxon>Moraxellales</taxon>
        <taxon>Moraxellaceae</taxon>
        <taxon>Acinetobacter</taxon>
        <taxon>Acinetobacter calcoaceticus/baumannii complex</taxon>
    </lineage>
</organism>
<dbReference type="AlphaFoldDB" id="A0A009HQK6"/>
<evidence type="ECO:0000256" key="2">
    <source>
        <dbReference type="ARBA" id="ARBA00023004"/>
    </source>
</evidence>
<gene>
    <name evidence="5" type="ORF">J512_1265</name>
</gene>
<evidence type="ECO:0000313" key="6">
    <source>
        <dbReference type="Proteomes" id="UP000020595"/>
    </source>
</evidence>